<reference evidence="3" key="3">
    <citation type="submission" date="2016-06" db="UniProtKB">
        <authorList>
            <consortium name="WormBaseParasite"/>
        </authorList>
    </citation>
    <scope>IDENTIFICATION</scope>
</reference>
<proteinExistence type="predicted"/>
<evidence type="ECO:0000256" key="1">
    <source>
        <dbReference type="SAM" id="MobiDB-lite"/>
    </source>
</evidence>
<feature type="region of interest" description="Disordered" evidence="1">
    <location>
        <begin position="93"/>
        <end position="155"/>
    </location>
</feature>
<organism evidence="2 3">
    <name type="scientific">Globodera pallida</name>
    <name type="common">Potato cyst nematode worm</name>
    <name type="synonym">Heterodera pallida</name>
    <dbReference type="NCBI Taxonomy" id="36090"/>
    <lineage>
        <taxon>Eukaryota</taxon>
        <taxon>Metazoa</taxon>
        <taxon>Ecdysozoa</taxon>
        <taxon>Nematoda</taxon>
        <taxon>Chromadorea</taxon>
        <taxon>Rhabditida</taxon>
        <taxon>Tylenchina</taxon>
        <taxon>Tylenchomorpha</taxon>
        <taxon>Tylenchoidea</taxon>
        <taxon>Heteroderidae</taxon>
        <taxon>Heteroderinae</taxon>
        <taxon>Globodera</taxon>
    </lineage>
</organism>
<feature type="compositionally biased region" description="Polar residues" evidence="1">
    <location>
        <begin position="198"/>
        <end position="207"/>
    </location>
</feature>
<name>A0A183BWY2_GLOPA</name>
<sequence>MQNGKLVEWAAEYNGSSIYIGFKDISRRGRSSLLSSSYSSVRSDSVSSSSTGAAAVAAFQCHSSSSLRSAGTTSIAGGSASIVPVLLRRSCQPGGGSSTVTGSSPAASSSSTITSSTSSLGGHLHHQQQQQQQQQQHKSSPSAQQQPAPAVGQHRCKSLSLGNEVGGGTCCGSITISNSSNTVPKKGSKSNSMPSSSTWCTLSTRQTANHREGTSDAQQWQQQHSPCSGSARDDAVDDAAAAAAAAAATAQSVAERLARRRLTIVAVAEERIGGRRRRQRTDGGSGLREHWHSGIKIVYVCPSEARHSQDVLGRMGSPVEAPFMYYGSKSRAMGSANNEKVRFVDGDIVCPLPISEFGMESDYENEEDEADE</sequence>
<evidence type="ECO:0000313" key="2">
    <source>
        <dbReference type="Proteomes" id="UP000050741"/>
    </source>
</evidence>
<dbReference type="Proteomes" id="UP000050741">
    <property type="component" value="Unassembled WGS sequence"/>
</dbReference>
<protein>
    <submittedName>
        <fullName evidence="3">Glutaredoxin domain-containing protein</fullName>
    </submittedName>
</protein>
<evidence type="ECO:0000313" key="3">
    <source>
        <dbReference type="WBParaSite" id="GPLIN_000512100"/>
    </source>
</evidence>
<accession>A0A183BWY2</accession>
<dbReference type="AlphaFoldDB" id="A0A183BWY2"/>
<keyword evidence="2" id="KW-1185">Reference proteome</keyword>
<reference evidence="2" key="2">
    <citation type="submission" date="2014-05" db="EMBL/GenBank/DDBJ databases">
        <title>The genome and life-stage specific transcriptomes of Globodera pallida elucidate key aspects of plant parasitism by a cyst nematode.</title>
        <authorList>
            <person name="Cotton J.A."/>
            <person name="Lilley C.J."/>
            <person name="Jones L.M."/>
            <person name="Kikuchi T."/>
            <person name="Reid A.J."/>
            <person name="Thorpe P."/>
            <person name="Tsai I.J."/>
            <person name="Beasley H."/>
            <person name="Blok V."/>
            <person name="Cock P.J.A."/>
            <person name="Van den Akker S.E."/>
            <person name="Holroyd N."/>
            <person name="Hunt M."/>
            <person name="Mantelin S."/>
            <person name="Naghra H."/>
            <person name="Pain A."/>
            <person name="Palomares-Rius J.E."/>
            <person name="Zarowiecki M."/>
            <person name="Berriman M."/>
            <person name="Jones J.T."/>
            <person name="Urwin P.E."/>
        </authorList>
    </citation>
    <scope>NUCLEOTIDE SEQUENCE [LARGE SCALE GENOMIC DNA]</scope>
    <source>
        <strain evidence="2">Lindley</strain>
    </source>
</reference>
<feature type="region of interest" description="Disordered" evidence="1">
    <location>
        <begin position="176"/>
        <end position="234"/>
    </location>
</feature>
<reference evidence="2" key="1">
    <citation type="submission" date="2013-12" db="EMBL/GenBank/DDBJ databases">
        <authorList>
            <person name="Aslett M."/>
        </authorList>
    </citation>
    <scope>NUCLEOTIDE SEQUENCE [LARGE SCALE GENOMIC DNA]</scope>
    <source>
        <strain evidence="2">Lindley</strain>
    </source>
</reference>
<dbReference type="WBParaSite" id="GPLIN_000512100">
    <property type="protein sequence ID" value="GPLIN_000512100"/>
    <property type="gene ID" value="GPLIN_000512100"/>
</dbReference>
<feature type="compositionally biased region" description="Polar residues" evidence="1">
    <location>
        <begin position="215"/>
        <end position="228"/>
    </location>
</feature>
<feature type="compositionally biased region" description="Low complexity" evidence="1">
    <location>
        <begin position="98"/>
        <end position="150"/>
    </location>
</feature>